<feature type="transmembrane region" description="Helical" evidence="1">
    <location>
        <begin position="329"/>
        <end position="345"/>
    </location>
</feature>
<dbReference type="Proteomes" id="UP000053370">
    <property type="component" value="Unassembled WGS sequence"/>
</dbReference>
<feature type="transmembrane region" description="Helical" evidence="1">
    <location>
        <begin position="396"/>
        <end position="413"/>
    </location>
</feature>
<name>A0A0K8PAM8_9CHLR</name>
<keyword evidence="3" id="KW-1185">Reference proteome</keyword>
<dbReference type="InterPro" id="IPR046671">
    <property type="entry name" value="DUF6541"/>
</dbReference>
<feature type="transmembrane region" description="Helical" evidence="1">
    <location>
        <begin position="704"/>
        <end position="723"/>
    </location>
</feature>
<protein>
    <recommendedName>
        <fullName evidence="4">Glycosyltransferase RgtA/B/C/D-like domain-containing protein</fullName>
    </recommendedName>
</protein>
<dbReference type="EMBL" id="DF968180">
    <property type="protein sequence ID" value="GAP39708.1"/>
    <property type="molecule type" value="Genomic_DNA"/>
</dbReference>
<reference evidence="2" key="1">
    <citation type="journal article" date="2015" name="Genome Announc.">
        <title>Draft Genome Sequence of Anaerolineae Strain TC1, a Novel Isolate from a Methanogenic Wastewater Treatment System.</title>
        <authorList>
            <person name="Matsuura N."/>
            <person name="Tourlousse D.M."/>
            <person name="Sun L."/>
            <person name="Toyonaga M."/>
            <person name="Kuroda K."/>
            <person name="Ohashi A."/>
            <person name="Cruz R."/>
            <person name="Yamaguchi T."/>
            <person name="Sekiguchi Y."/>
        </authorList>
    </citation>
    <scope>NUCLEOTIDE SEQUENCE [LARGE SCALE GENOMIC DNA]</scope>
    <source>
        <strain evidence="2">TC1</strain>
    </source>
</reference>
<feature type="transmembrane region" description="Helical" evidence="1">
    <location>
        <begin position="351"/>
        <end position="384"/>
    </location>
</feature>
<keyword evidence="1" id="KW-0472">Membrane</keyword>
<feature type="transmembrane region" description="Helical" evidence="1">
    <location>
        <begin position="491"/>
        <end position="512"/>
    </location>
</feature>
<evidence type="ECO:0000313" key="3">
    <source>
        <dbReference type="Proteomes" id="UP000053370"/>
    </source>
</evidence>
<evidence type="ECO:0000313" key="2">
    <source>
        <dbReference type="EMBL" id="GAP39708.1"/>
    </source>
</evidence>
<feature type="transmembrane region" description="Helical" evidence="1">
    <location>
        <begin position="143"/>
        <end position="166"/>
    </location>
</feature>
<feature type="transmembrane region" description="Helical" evidence="1">
    <location>
        <begin position="524"/>
        <end position="544"/>
    </location>
</feature>
<feature type="transmembrane region" description="Helical" evidence="1">
    <location>
        <begin position="553"/>
        <end position="571"/>
    </location>
</feature>
<keyword evidence="1" id="KW-1133">Transmembrane helix</keyword>
<feature type="transmembrane region" description="Helical" evidence="1">
    <location>
        <begin position="271"/>
        <end position="291"/>
    </location>
</feature>
<accession>A0A0K8PAM8</accession>
<feature type="transmembrane region" description="Helical" evidence="1">
    <location>
        <begin position="462"/>
        <end position="479"/>
    </location>
</feature>
<feature type="transmembrane region" description="Helical" evidence="1">
    <location>
        <begin position="297"/>
        <end position="317"/>
    </location>
</feature>
<dbReference type="RefSeq" id="WP_062278379.1">
    <property type="nucleotide sequence ID" value="NZ_DF968180.1"/>
</dbReference>
<keyword evidence="1" id="KW-0812">Transmembrane</keyword>
<dbReference type="AlphaFoldDB" id="A0A0K8PAM8"/>
<dbReference type="STRING" id="1678840.ATC1_12243"/>
<evidence type="ECO:0000256" key="1">
    <source>
        <dbReference type="SAM" id="Phobius"/>
    </source>
</evidence>
<organism evidence="2">
    <name type="scientific">Flexilinea flocculi</name>
    <dbReference type="NCBI Taxonomy" id="1678840"/>
    <lineage>
        <taxon>Bacteria</taxon>
        <taxon>Bacillati</taxon>
        <taxon>Chloroflexota</taxon>
        <taxon>Anaerolineae</taxon>
        <taxon>Anaerolineales</taxon>
        <taxon>Anaerolineaceae</taxon>
        <taxon>Flexilinea</taxon>
    </lineage>
</organism>
<feature type="transmembrane region" description="Helical" evidence="1">
    <location>
        <begin position="187"/>
        <end position="205"/>
    </location>
</feature>
<gene>
    <name evidence="2" type="ORF">ATC1_12243</name>
</gene>
<evidence type="ECO:0008006" key="4">
    <source>
        <dbReference type="Google" id="ProtNLM"/>
    </source>
</evidence>
<feature type="transmembrane region" description="Helical" evidence="1">
    <location>
        <begin position="12"/>
        <end position="30"/>
    </location>
</feature>
<dbReference type="OrthoDB" id="995082at2"/>
<dbReference type="Pfam" id="PF20176">
    <property type="entry name" value="DUF6541"/>
    <property type="match status" value="1"/>
</dbReference>
<proteinExistence type="predicted"/>
<sequence length="730" mass="83925">MKKHQYKNITAWFILCTIILILVNMDMFHFEQVIPVRRSFYPDSDTRGNQPVTQRIRLSQGSYRAVLSGVNENKYNGYNLYLNGELVKTDTFDVGTIDDVIPFSIETSAADMQIGVYYSQSSGAFRIEHIKIISDFVILKENIIRHLFSSLVLLAFLILLYFRVFATAQYRKRMGRFAEPLTEKTSLFIFLVSLIVSAPLLNSGFPQSTDLIFHLMRIEGIKESLVSGYLPARIYEYTLNGYGYGSGLFYPDLFLYFPAILRLLGFHILTAYKIFTFLCNFFSMLSMYLFISRIAKSRFAGLVAAIFYSLAVYRLAVIYFRGALGEMQVFIFLPLVLWGLFDILNNRPDHWLVFAAGFAGLLLSHLIGLAISGVMTMFILLFYLDRIVKDRRIPIAIGKAFIVTVLVTAFFWGPMLEQILTNPIKANFLFSNQADQINSSYLLTLREIFSFFTEYNNIYQRLYFGYPLILIPLIFLFAAKKIRQQNNLFRFSLPLFLTGLLFLAASTNRFPWLHFAWFYNRIQFPWRTLMIPVCCFAALGGLIWKTLFSKKHAWVILGTLTVCLIGVIPFFSHLMNQKMYHGEDFQLESNRISGAEWLPINADSEFIDKNGNTVLASVSDYVTKSFRRKGLTFSVDFEINSEPADPVLVEIPLLYYTGYRARLEQNSNDPSEQKVFQGPHGLTSVQIDPDVKSGTLFVWYAKTLVQRISEGVSLITLILILLFRRRKIDA</sequence>